<accession>A0A0B5J5A3</accession>
<dbReference type="GeneID" id="23461732"/>
<evidence type="ECO:0000313" key="1">
    <source>
        <dbReference type="EMBL" id="AJF96815.1"/>
    </source>
</evidence>
<dbReference type="EMBL" id="KP136319">
    <property type="protein sequence ID" value="AJF96815.1"/>
    <property type="molecule type" value="Genomic_DNA"/>
</dbReference>
<dbReference type="Proteomes" id="UP000202511">
    <property type="component" value="Segment"/>
</dbReference>
<sequence>MRPFCFFPILFIPQQKIAGGSTCGVGLYVGRSEPFASLLLAVVVATRTAAEDLERALGRKRHIAHASPPAHLDRDEHLVRLLVACLGASLALAGHQEREALARLAVSDLPAGSAVEPFQRPRWPDIKGTMLPFESVVSASELFCCRAKSIELHIAHCTM</sequence>
<proteinExistence type="predicted"/>
<protein>
    <submittedName>
        <fullName evidence="1">Uncharacterized protein</fullName>
    </submittedName>
</protein>
<reference evidence="1 2" key="1">
    <citation type="journal article" date="2015" name="Parasitol. Res.">
        <title>Viruses in close associations with free-living amoebae.</title>
        <authorList>
            <person name="Scheid P."/>
        </authorList>
    </citation>
    <scope>NUCLEOTIDE SEQUENCE [LARGE SCALE GENOMIC DNA]</scope>
    <source>
        <strain evidence="1">KlaHel</strain>
    </source>
</reference>
<name>A0A0B5J5A3_9VIRU</name>
<dbReference type="RefSeq" id="YP_009119050.1">
    <property type="nucleotide sequence ID" value="NC_026440.1"/>
</dbReference>
<evidence type="ECO:0000313" key="2">
    <source>
        <dbReference type="Proteomes" id="UP000202511"/>
    </source>
</evidence>
<dbReference type="KEGG" id="vg:23461732"/>
<organism evidence="1 2">
    <name type="scientific">Pandoravirus inopinatum</name>
    <dbReference type="NCBI Taxonomy" id="1605721"/>
    <lineage>
        <taxon>Viruses</taxon>
        <taxon>Pandoravirus</taxon>
    </lineage>
</organism>